<evidence type="ECO:0000259" key="5">
    <source>
        <dbReference type="PROSITE" id="PS00716"/>
    </source>
</evidence>
<dbReference type="GO" id="GO:0003677">
    <property type="term" value="F:DNA binding"/>
    <property type="evidence" value="ECO:0007669"/>
    <property type="project" value="UniProtKB-KW"/>
</dbReference>
<dbReference type="Pfam" id="PF04542">
    <property type="entry name" value="Sigma70_r2"/>
    <property type="match status" value="1"/>
</dbReference>
<dbReference type="InterPro" id="IPR050239">
    <property type="entry name" value="Sigma-70_RNA_pol_init_factors"/>
</dbReference>
<feature type="domain" description="RNA polymerase sigma-70" evidence="5">
    <location>
        <begin position="722"/>
        <end position="748"/>
    </location>
</feature>
<dbReference type="GO" id="GO:0016987">
    <property type="term" value="F:sigma factor activity"/>
    <property type="evidence" value="ECO:0007669"/>
    <property type="project" value="UniProtKB-KW"/>
</dbReference>
<evidence type="ECO:0000313" key="6">
    <source>
        <dbReference type="EMBL" id="BBH27873.1"/>
    </source>
</evidence>
<dbReference type="InterPro" id="IPR036388">
    <property type="entry name" value="WH-like_DNA-bd_sf"/>
</dbReference>
<evidence type="ECO:0000256" key="3">
    <source>
        <dbReference type="ARBA" id="ARBA00023125"/>
    </source>
</evidence>
<dbReference type="InterPro" id="IPR007627">
    <property type="entry name" value="RNA_pol_sigma70_r2"/>
</dbReference>
<keyword evidence="2" id="KW-0731">Sigma factor</keyword>
<reference evidence="6 7" key="1">
    <citation type="submission" date="2018-11" db="EMBL/GenBank/DDBJ databases">
        <title>Novel Erysipelotrichaceae bacterium isolated from small intestine of a swine.</title>
        <authorList>
            <person name="Kim J.S."/>
            <person name="Choe H."/>
            <person name="Lee Y.R."/>
            <person name="Kim K.M."/>
            <person name="Park D.S."/>
        </authorList>
    </citation>
    <scope>NUCLEOTIDE SEQUENCE [LARGE SCALE GENOMIC DNA]</scope>
    <source>
        <strain evidence="6 7">SG0102</strain>
    </source>
</reference>
<evidence type="ECO:0000256" key="4">
    <source>
        <dbReference type="ARBA" id="ARBA00023163"/>
    </source>
</evidence>
<dbReference type="InterPro" id="IPR013325">
    <property type="entry name" value="RNA_pol_sigma_r2"/>
</dbReference>
<protein>
    <recommendedName>
        <fullName evidence="5">RNA polymerase sigma-70 domain-containing protein</fullName>
    </recommendedName>
</protein>
<dbReference type="Proteomes" id="UP000268059">
    <property type="component" value="Chromosome"/>
</dbReference>
<dbReference type="InterPro" id="IPR013324">
    <property type="entry name" value="RNA_pol_sigma_r3/r4-like"/>
</dbReference>
<dbReference type="SUPFAM" id="SSF88659">
    <property type="entry name" value="Sigma3 and sigma4 domains of RNA polymerase sigma factors"/>
    <property type="match status" value="1"/>
</dbReference>
<dbReference type="PRINTS" id="PR00046">
    <property type="entry name" value="SIGMA70FCT"/>
</dbReference>
<proteinExistence type="predicted"/>
<dbReference type="OrthoDB" id="9809557at2"/>
<organism evidence="6 7">
    <name type="scientific">Intestinibaculum porci</name>
    <dbReference type="NCBI Taxonomy" id="2487118"/>
    <lineage>
        <taxon>Bacteria</taxon>
        <taxon>Bacillati</taxon>
        <taxon>Bacillota</taxon>
        <taxon>Erysipelotrichia</taxon>
        <taxon>Erysipelotrichales</taxon>
        <taxon>Erysipelotrichaceae</taxon>
        <taxon>Intestinibaculum</taxon>
    </lineage>
</organism>
<dbReference type="GO" id="GO:0006352">
    <property type="term" value="P:DNA-templated transcription initiation"/>
    <property type="evidence" value="ECO:0007669"/>
    <property type="project" value="InterPro"/>
</dbReference>
<dbReference type="CDD" id="cd06171">
    <property type="entry name" value="Sigma70_r4"/>
    <property type="match status" value="1"/>
</dbReference>
<evidence type="ECO:0000256" key="2">
    <source>
        <dbReference type="ARBA" id="ARBA00023082"/>
    </source>
</evidence>
<dbReference type="AlphaFoldDB" id="A0A3G9JS54"/>
<dbReference type="PANTHER" id="PTHR30603:SF47">
    <property type="entry name" value="RNA POLYMERASE SIGMA FACTOR SIGD, CHLOROPLASTIC"/>
    <property type="match status" value="1"/>
</dbReference>
<dbReference type="Gene3D" id="1.20.120.1810">
    <property type="match status" value="1"/>
</dbReference>
<keyword evidence="7" id="KW-1185">Reference proteome</keyword>
<dbReference type="KEGG" id="ebm:SG0102_28070"/>
<evidence type="ECO:0000256" key="1">
    <source>
        <dbReference type="ARBA" id="ARBA00023015"/>
    </source>
</evidence>
<dbReference type="Pfam" id="PF04545">
    <property type="entry name" value="Sigma70_r4"/>
    <property type="match status" value="1"/>
</dbReference>
<dbReference type="PANTHER" id="PTHR30603">
    <property type="entry name" value="RNA POLYMERASE SIGMA FACTOR RPO"/>
    <property type="match status" value="1"/>
</dbReference>
<dbReference type="PROSITE" id="PS00716">
    <property type="entry name" value="SIGMA70_2"/>
    <property type="match status" value="1"/>
</dbReference>
<keyword evidence="4" id="KW-0804">Transcription</keyword>
<dbReference type="EMBL" id="AP019309">
    <property type="protein sequence ID" value="BBH27873.1"/>
    <property type="molecule type" value="Genomic_DNA"/>
</dbReference>
<dbReference type="SUPFAM" id="SSF88946">
    <property type="entry name" value="Sigma2 domain of RNA polymerase sigma factors"/>
    <property type="match status" value="1"/>
</dbReference>
<keyword evidence="1" id="KW-0805">Transcription regulation</keyword>
<dbReference type="Gene3D" id="1.10.10.10">
    <property type="entry name" value="Winged helix-like DNA-binding domain superfamily/Winged helix DNA-binding domain"/>
    <property type="match status" value="2"/>
</dbReference>
<gene>
    <name evidence="6" type="ORF">SG0102_28070</name>
</gene>
<dbReference type="InterPro" id="IPR000943">
    <property type="entry name" value="RNA_pol_sigma70"/>
</dbReference>
<evidence type="ECO:0000313" key="7">
    <source>
        <dbReference type="Proteomes" id="UP000268059"/>
    </source>
</evidence>
<dbReference type="RefSeq" id="WP_157983074.1">
    <property type="nucleotide sequence ID" value="NZ_AP019309.1"/>
</dbReference>
<dbReference type="NCBIfam" id="TIGR02937">
    <property type="entry name" value="sigma70-ECF"/>
    <property type="match status" value="1"/>
</dbReference>
<keyword evidence="3" id="KW-0238">DNA-binding</keyword>
<name>A0A3G9JS54_9FIRM</name>
<accession>A0A3G9JS54</accession>
<dbReference type="InterPro" id="IPR014284">
    <property type="entry name" value="RNA_pol_sigma-70_dom"/>
</dbReference>
<dbReference type="InParanoid" id="A0A3G9JS54"/>
<dbReference type="InterPro" id="IPR007630">
    <property type="entry name" value="RNA_pol_sigma70_r4"/>
</dbReference>
<sequence length="766" mass="89396">MEQEQILNKALPYVADDRMNHMSFELLFGNYNISEKNEIIQILADHQIYITKQMTAAQNTSFEKTVMALVQPFLYKNKLTDQNYLKIFGHITGNKQAEVLSIIGKNGIIIECIGDQYESLKTYFTSIKEELLHAHVAVAYYESKIDHYYRVSHNKVEMYEILQLLRKDKRLSHEDMKHIRNFVINHHIVDQYDAQLKSDEAISLKEYLKNYYTLTNSTLSLKGLLKKISRYLKSAIEKDVILIYAHDHGIIKDDIKWLRHDKANGDNYYIAVRINQLRNAVKRNQPMPTQDEYFDRLLADDHISDDAIDMIMAYVKEYQLLKDDLSDMRHQVVDTYSQVKEAYKISQLIYKDAIPASQRSLSGLLKMLDETSLNQYYRGNIIFSANQIHMIEPLYFPEHCKNEDIYTIAKQVQAYADKQKINLEDVVRKDLRNNARLSEVVIRAIIKNLKSRHLIEDVTENGQTDLDEEKLEDFLLDDFTDLLNQNEENDSMSIIFANPNITESNEVLCIEIQKGNKQAEADLCEKNKALVYSCALKYQYFLNNNLEIADLFIVGVEGMLKAAYKFDITKGCRFTTYATWWIRQSMLRMICDEGFLIRIPVHTMEKIVKMITLERNVEVAGMNEKEARQYICQEMGIDNEKLDELLDLRTNVLHINSTDAFISDNQQILLGDTLADEKNDIEKQIYNNQLTEALDQLIGTLTEREAQIIICRYGLRGHKVETLEEIGERYHVTRERIRQIEMKALGKLSTIKAKRQLIDFYEDFKG</sequence>